<feature type="transmembrane region" description="Helical" evidence="5">
    <location>
        <begin position="127"/>
        <end position="145"/>
    </location>
</feature>
<dbReference type="Proteomes" id="UP000268652">
    <property type="component" value="Unassembled WGS sequence"/>
</dbReference>
<accession>A0A3A9WAB5</accession>
<dbReference type="EMBL" id="RBDY01000018">
    <property type="protein sequence ID" value="RKN18654.1"/>
    <property type="molecule type" value="Genomic_DNA"/>
</dbReference>
<dbReference type="GO" id="GO:0016765">
    <property type="term" value="F:transferase activity, transferring alkyl or aryl (other than methyl) groups"/>
    <property type="evidence" value="ECO:0007669"/>
    <property type="project" value="InterPro"/>
</dbReference>
<feature type="transmembrane region" description="Helical" evidence="5">
    <location>
        <begin position="183"/>
        <end position="200"/>
    </location>
</feature>
<dbReference type="InterPro" id="IPR050475">
    <property type="entry name" value="Prenyltransferase_related"/>
</dbReference>
<keyword evidence="4 5" id="KW-0472">Membrane</keyword>
<evidence type="ECO:0000256" key="2">
    <source>
        <dbReference type="ARBA" id="ARBA00022692"/>
    </source>
</evidence>
<comment type="caution">
    <text evidence="6">The sequence shown here is derived from an EMBL/GenBank/DDBJ whole genome shotgun (WGS) entry which is preliminary data.</text>
</comment>
<comment type="subcellular location">
    <subcellularLocation>
        <location evidence="1">Membrane</location>
        <topology evidence="1">Multi-pass membrane protein</topology>
    </subcellularLocation>
</comment>
<organism evidence="6 9">
    <name type="scientific">Streptomyces radicis</name>
    <dbReference type="NCBI Taxonomy" id="1750517"/>
    <lineage>
        <taxon>Bacteria</taxon>
        <taxon>Bacillati</taxon>
        <taxon>Actinomycetota</taxon>
        <taxon>Actinomycetes</taxon>
        <taxon>Kitasatosporales</taxon>
        <taxon>Streptomycetaceae</taxon>
        <taxon>Streptomyces</taxon>
    </lineage>
</organism>
<keyword evidence="2 5" id="KW-0812">Transmembrane</keyword>
<name>A0A3A9WAB5_9ACTN</name>
<dbReference type="EMBL" id="RBDX01000021">
    <property type="protein sequence ID" value="RKN06324.1"/>
    <property type="molecule type" value="Genomic_DNA"/>
</dbReference>
<dbReference type="PANTHER" id="PTHR42723">
    <property type="entry name" value="CHLOROPHYLL SYNTHASE"/>
    <property type="match status" value="1"/>
</dbReference>
<keyword evidence="8" id="KW-1185">Reference proteome</keyword>
<evidence type="ECO:0000313" key="9">
    <source>
        <dbReference type="Proteomes" id="UP000275024"/>
    </source>
</evidence>
<feature type="transmembrane region" description="Helical" evidence="5">
    <location>
        <begin position="102"/>
        <end position="121"/>
    </location>
</feature>
<evidence type="ECO:0000313" key="7">
    <source>
        <dbReference type="EMBL" id="RKN18654.1"/>
    </source>
</evidence>
<dbReference type="Pfam" id="PF01040">
    <property type="entry name" value="UbiA"/>
    <property type="match status" value="1"/>
</dbReference>
<evidence type="ECO:0000313" key="6">
    <source>
        <dbReference type="EMBL" id="RKN06324.1"/>
    </source>
</evidence>
<feature type="transmembrane region" description="Helical" evidence="5">
    <location>
        <begin position="157"/>
        <end position="177"/>
    </location>
</feature>
<feature type="transmembrane region" description="Helical" evidence="5">
    <location>
        <begin position="289"/>
        <end position="310"/>
    </location>
</feature>
<feature type="transmembrane region" description="Helical" evidence="5">
    <location>
        <begin position="257"/>
        <end position="277"/>
    </location>
</feature>
<dbReference type="PANTHER" id="PTHR42723:SF1">
    <property type="entry name" value="CHLOROPHYLL SYNTHASE, CHLOROPLASTIC"/>
    <property type="match status" value="1"/>
</dbReference>
<evidence type="ECO:0000313" key="8">
    <source>
        <dbReference type="Proteomes" id="UP000268652"/>
    </source>
</evidence>
<evidence type="ECO:0000256" key="1">
    <source>
        <dbReference type="ARBA" id="ARBA00004141"/>
    </source>
</evidence>
<protein>
    <recommendedName>
        <fullName evidence="10">Prenyltransferase</fullName>
    </recommendedName>
</protein>
<dbReference type="RefSeq" id="WP_120698805.1">
    <property type="nucleotide sequence ID" value="NZ_RBDX01000021.1"/>
</dbReference>
<keyword evidence="3 5" id="KW-1133">Transmembrane helix</keyword>
<evidence type="ECO:0000256" key="4">
    <source>
        <dbReference type="ARBA" id="ARBA00023136"/>
    </source>
</evidence>
<gene>
    <name evidence="7" type="ORF">D7318_21655</name>
    <name evidence="6" type="ORF">D7319_22795</name>
</gene>
<dbReference type="AlphaFoldDB" id="A0A3A9WAB5"/>
<dbReference type="GO" id="GO:0016020">
    <property type="term" value="C:membrane"/>
    <property type="evidence" value="ECO:0007669"/>
    <property type="project" value="UniProtKB-SubCell"/>
</dbReference>
<sequence>MAVQERSTAPTEVRAFATALTTITCRWEITIVIVVQSLALYVFGERAGGGAVTVPEAVGCGLFGLFAQGLCSVLNDITDVAADRVNHPERPFPSGRVPIRHGWYVVGGCLAGAVLCAALLATTPFGAAAFAAHLALSVLYSAPGVRWGRHWLRGPLTLVASTVCGILAVLSCTALYAEPGAGRDAVLLVGVVCFLHHLLVSPLKDLRDVSGDAADGGSSLAMRLPRAGILALGVTGYLAPWAVLFAGARWIGGDLATPLSALAALLGAGGAVLAWLVVRRPALLEGQRFCWFAELGLLFLFQFSLPAAALV</sequence>
<reference evidence="8 9" key="1">
    <citation type="submission" date="2018-09" db="EMBL/GenBank/DDBJ databases">
        <title>Streptomyces sp. nov. DS1-2, an endophytic actinomycete isolated from roots of Dendrobium scabrilingue.</title>
        <authorList>
            <person name="Kuncharoen N."/>
            <person name="Kudo T."/>
            <person name="Ohkuma M."/>
            <person name="Yuki M."/>
            <person name="Tanasupawat S."/>
        </authorList>
    </citation>
    <scope>NUCLEOTIDE SEQUENCE [LARGE SCALE GENOMIC DNA]</scope>
    <source>
        <strain evidence="6 9">AZ1-7</strain>
        <strain evidence="7 8">DS1-2</strain>
    </source>
</reference>
<dbReference type="InterPro" id="IPR044878">
    <property type="entry name" value="UbiA_sf"/>
</dbReference>
<dbReference type="Proteomes" id="UP000275024">
    <property type="component" value="Unassembled WGS sequence"/>
</dbReference>
<evidence type="ECO:0000256" key="3">
    <source>
        <dbReference type="ARBA" id="ARBA00022989"/>
    </source>
</evidence>
<evidence type="ECO:0008006" key="10">
    <source>
        <dbReference type="Google" id="ProtNLM"/>
    </source>
</evidence>
<evidence type="ECO:0000256" key="5">
    <source>
        <dbReference type="SAM" id="Phobius"/>
    </source>
</evidence>
<proteinExistence type="predicted"/>
<dbReference type="InterPro" id="IPR000537">
    <property type="entry name" value="UbiA_prenyltransferase"/>
</dbReference>
<dbReference type="OrthoDB" id="4528743at2"/>
<feature type="transmembrane region" description="Helical" evidence="5">
    <location>
        <begin position="229"/>
        <end position="251"/>
    </location>
</feature>
<dbReference type="Gene3D" id="1.10.357.140">
    <property type="entry name" value="UbiA prenyltransferase"/>
    <property type="match status" value="1"/>
</dbReference>